<dbReference type="Pfam" id="PF03334">
    <property type="entry name" value="PhaG_MnhG_YufB"/>
    <property type="match status" value="1"/>
</dbReference>
<feature type="transmembrane region" description="Helical" evidence="1">
    <location>
        <begin position="41"/>
        <end position="58"/>
    </location>
</feature>
<dbReference type="InterPro" id="IPR005133">
    <property type="entry name" value="PhaG_MnhG_YufB"/>
</dbReference>
<organism evidence="2">
    <name type="scientific">Candidatus Nitricoxidivorans perseverans</name>
    <dbReference type="NCBI Taxonomy" id="2975601"/>
    <lineage>
        <taxon>Bacteria</taxon>
        <taxon>Pseudomonadati</taxon>
        <taxon>Pseudomonadota</taxon>
        <taxon>Betaproteobacteria</taxon>
        <taxon>Nitrosomonadales</taxon>
        <taxon>Sterolibacteriaceae</taxon>
        <taxon>Candidatus Nitricoxidivorans</taxon>
    </lineage>
</organism>
<feature type="transmembrane region" description="Helical" evidence="1">
    <location>
        <begin position="70"/>
        <end position="88"/>
    </location>
</feature>
<keyword evidence="1" id="KW-0812">Transmembrane</keyword>
<evidence type="ECO:0000313" key="2">
    <source>
        <dbReference type="EMBL" id="WIM06252.1"/>
    </source>
</evidence>
<keyword evidence="1" id="KW-1133">Transmembrane helix</keyword>
<name>A0AA49IWT5_9PROT</name>
<dbReference type="EMBL" id="CP107246">
    <property type="protein sequence ID" value="WIM06252.1"/>
    <property type="molecule type" value="Genomic_DNA"/>
</dbReference>
<reference evidence="2" key="1">
    <citation type="journal article" date="2023" name="Nat. Microbiol.">
        <title>Enrichment and characterization of a nitric oxide-reducing microbial community in a continuous bioreactor.</title>
        <authorList>
            <person name="Garrido-Amador P."/>
            <person name="Stortenbeker N."/>
            <person name="Wessels H.J.C.T."/>
            <person name="Speth D.R."/>
            <person name="Garcia-Heredia I."/>
            <person name="Kartal B."/>
        </authorList>
    </citation>
    <scope>NUCLEOTIDE SEQUENCE</scope>
    <source>
        <strain evidence="2">MAG1</strain>
    </source>
</reference>
<proteinExistence type="predicted"/>
<dbReference type="AlphaFoldDB" id="A0AA49IWT5"/>
<protein>
    <submittedName>
        <fullName evidence="2">Monovalent cation/H(+) antiporter subunit G</fullName>
    </submittedName>
</protein>
<dbReference type="Proteomes" id="UP001234916">
    <property type="component" value="Chromosome"/>
</dbReference>
<dbReference type="GO" id="GO:0015385">
    <property type="term" value="F:sodium:proton antiporter activity"/>
    <property type="evidence" value="ECO:0007669"/>
    <property type="project" value="TreeGrafter"/>
</dbReference>
<evidence type="ECO:0000256" key="1">
    <source>
        <dbReference type="SAM" id="Phobius"/>
    </source>
</evidence>
<dbReference type="KEGG" id="npv:OHM77_02875"/>
<dbReference type="PANTHER" id="PTHR34703:SF1">
    <property type="entry name" value="ANTIPORTER SUBUNIT MNHG2-RELATED"/>
    <property type="match status" value="1"/>
</dbReference>
<accession>A0AA49IWT5</accession>
<keyword evidence="1" id="KW-0472">Membrane</keyword>
<feature type="transmembrane region" description="Helical" evidence="1">
    <location>
        <begin position="6"/>
        <end position="29"/>
    </location>
</feature>
<sequence>MTELILPWVSGALLIVGAFFYATGTLGLLRFPDVYSRLHALAKADNLGLGFVLLGLALQAESIAVGLKLLLIWPLMLAASAGVSYAIARRADSLGLKPWRKDAP</sequence>
<dbReference type="NCBIfam" id="TIGR01300">
    <property type="entry name" value="CPA3_mnhG_phaG"/>
    <property type="match status" value="1"/>
</dbReference>
<gene>
    <name evidence="2" type="primary">mnhG</name>
    <name evidence="2" type="ORF">OHM77_02875</name>
</gene>
<dbReference type="PANTHER" id="PTHR34703">
    <property type="entry name" value="ANTIPORTER SUBUNIT MNHG2-RELATED"/>
    <property type="match status" value="1"/>
</dbReference>